<dbReference type="EMBL" id="QWIK01002090">
    <property type="protein sequence ID" value="RMX90870.1"/>
    <property type="molecule type" value="Genomic_DNA"/>
</dbReference>
<sequence>MRRLPFPWMTLSLIPRPNDHPTKESDILNVQTYYRTFCFHSKCRRHTWDTMNETCRSERSS</sequence>
<reference evidence="1 2" key="1">
    <citation type="journal article" date="2018" name="BMC Genomics">
        <title>Genomic evidence for intraspecific hybridization in a clonal and extremely halotolerant yeast.</title>
        <authorList>
            <person name="Gostincar C."/>
            <person name="Stajich J.E."/>
            <person name="Zupancic J."/>
            <person name="Zalar P."/>
            <person name="Gunde-Cimerman N."/>
        </authorList>
    </citation>
    <scope>NUCLEOTIDE SEQUENCE [LARGE SCALE GENOMIC DNA]</scope>
    <source>
        <strain evidence="1 2">EXF-6654</strain>
    </source>
</reference>
<organism evidence="1 2">
    <name type="scientific">Hortaea werneckii</name>
    <name type="common">Black yeast</name>
    <name type="synonym">Cladosporium werneckii</name>
    <dbReference type="NCBI Taxonomy" id="91943"/>
    <lineage>
        <taxon>Eukaryota</taxon>
        <taxon>Fungi</taxon>
        <taxon>Dikarya</taxon>
        <taxon>Ascomycota</taxon>
        <taxon>Pezizomycotina</taxon>
        <taxon>Dothideomycetes</taxon>
        <taxon>Dothideomycetidae</taxon>
        <taxon>Mycosphaerellales</taxon>
        <taxon>Teratosphaeriaceae</taxon>
        <taxon>Hortaea</taxon>
    </lineage>
</organism>
<evidence type="ECO:0000313" key="2">
    <source>
        <dbReference type="Proteomes" id="UP000282582"/>
    </source>
</evidence>
<comment type="caution">
    <text evidence="1">The sequence shown here is derived from an EMBL/GenBank/DDBJ whole genome shotgun (WGS) entry which is preliminary data.</text>
</comment>
<protein>
    <submittedName>
        <fullName evidence="1">Uncharacterized protein</fullName>
    </submittedName>
</protein>
<dbReference type="AlphaFoldDB" id="A0A3M6XK97"/>
<gene>
    <name evidence="1" type="ORF">D0868_14324</name>
</gene>
<evidence type="ECO:0000313" key="1">
    <source>
        <dbReference type="EMBL" id="RMX90870.1"/>
    </source>
</evidence>
<dbReference type="Proteomes" id="UP000282582">
    <property type="component" value="Unassembled WGS sequence"/>
</dbReference>
<proteinExistence type="predicted"/>
<name>A0A3M6XK97_HORWE</name>
<accession>A0A3M6XK97</accession>